<feature type="compositionally biased region" description="Polar residues" evidence="8">
    <location>
        <begin position="550"/>
        <end position="572"/>
    </location>
</feature>
<keyword evidence="12" id="KW-1185">Reference proteome</keyword>
<evidence type="ECO:0000256" key="7">
    <source>
        <dbReference type="ARBA" id="ARBA00023136"/>
    </source>
</evidence>
<dbReference type="PANTHER" id="PTHR23501">
    <property type="entry name" value="MAJOR FACILITATOR SUPERFAMILY"/>
    <property type="match status" value="1"/>
</dbReference>
<dbReference type="FunFam" id="1.20.1720.10:FF:000004">
    <property type="entry name" value="EmrB/QacA family drug resistance transporter"/>
    <property type="match status" value="1"/>
</dbReference>
<dbReference type="STRING" id="123320.SAMN06309945_1246"/>
<feature type="compositionally biased region" description="Basic and acidic residues" evidence="8">
    <location>
        <begin position="533"/>
        <end position="545"/>
    </location>
</feature>
<keyword evidence="6 9" id="KW-1133">Transmembrane helix</keyword>
<reference evidence="11 12" key="1">
    <citation type="submission" date="2017-02" db="EMBL/GenBank/DDBJ databases">
        <authorList>
            <person name="Peterson S.W."/>
        </authorList>
    </citation>
    <scope>NUCLEOTIDE SEQUENCE [LARGE SCALE GENOMIC DNA]</scope>
    <source>
        <strain evidence="11 12">VKM Ac-2059</strain>
    </source>
</reference>
<feature type="transmembrane region" description="Helical" evidence="9">
    <location>
        <begin position="285"/>
        <end position="308"/>
    </location>
</feature>
<feature type="transmembrane region" description="Helical" evidence="9">
    <location>
        <begin position="320"/>
        <end position="342"/>
    </location>
</feature>
<feature type="transmembrane region" description="Helical" evidence="9">
    <location>
        <begin position="29"/>
        <end position="51"/>
    </location>
</feature>
<sequence>MTNHDSTTAPPPKKTDAASATPQVKVIPILIALMVAMFLSSLDQTILGTALPTIVGDLDGVNHMLWVATAYILGVTIVMPVYGKLGDLIGRKPLFIAALSIFVVGSFVGGFAMDMPWLIAGRAIQGIGGGGLMILAQAIIADVVPARDRGKYGGFIGSVFALSAVIGPLLGGLFTDVLTWRWAFWINVPLGIAAIVTAMVFIKLPKVQREKPQLDILGTIFIAIATTSLVLVTSWGGTEYDWDSPLIIGLIVSTVLFAGLFIWAETRAPEPIIPLHLFRDRNFTITTIAGLMIGISMFGAIGYMPTFLQVVNSVNATQSGLLLLPMLGGLMLTAIGGGFLITKTGRYKWMPISGAALVMVALALFATMTADTSPWLSGTYLAILGLGLGLSMQVLVLIVQNSVQHKDLGTATAANAFFREIGATFGSAIVGSLFVSRLTTQLSEQLPAGAPVGDTNGLTPAAINALPGPIHDAVADAYASALGPVYLILVPLMFVAFVLLFFVKEIPLATTVAVPEGQPVEPGAGAHLAASEARGDDTSEDRSTDGAEQLSGSRHANSSDDTVSSGGSQRNP</sequence>
<dbReference type="RefSeq" id="WP_234990988.1">
    <property type="nucleotide sequence ID" value="NZ_FUZP01000001.1"/>
</dbReference>
<feature type="transmembrane region" description="Helical" evidence="9">
    <location>
        <begin position="182"/>
        <end position="202"/>
    </location>
</feature>
<keyword evidence="3" id="KW-0813">Transport</keyword>
<evidence type="ECO:0000256" key="1">
    <source>
        <dbReference type="ARBA" id="ARBA00004651"/>
    </source>
</evidence>
<dbReference type="GO" id="GO:0022857">
    <property type="term" value="F:transmembrane transporter activity"/>
    <property type="evidence" value="ECO:0007669"/>
    <property type="project" value="InterPro"/>
</dbReference>
<feature type="transmembrane region" description="Helical" evidence="9">
    <location>
        <begin position="119"/>
        <end position="140"/>
    </location>
</feature>
<evidence type="ECO:0000313" key="12">
    <source>
        <dbReference type="Proteomes" id="UP000190857"/>
    </source>
</evidence>
<dbReference type="Pfam" id="PF07690">
    <property type="entry name" value="MFS_1"/>
    <property type="match status" value="1"/>
</dbReference>
<feature type="transmembrane region" description="Helical" evidence="9">
    <location>
        <begin position="380"/>
        <end position="399"/>
    </location>
</feature>
<dbReference type="GO" id="GO:0005886">
    <property type="term" value="C:plasma membrane"/>
    <property type="evidence" value="ECO:0007669"/>
    <property type="project" value="UniProtKB-SubCell"/>
</dbReference>
<accession>A0A1T5J5Y9</accession>
<dbReference type="InterPro" id="IPR011701">
    <property type="entry name" value="MFS"/>
</dbReference>
<feature type="transmembrane region" description="Helical" evidence="9">
    <location>
        <begin position="349"/>
        <end position="368"/>
    </location>
</feature>
<feature type="transmembrane region" description="Helical" evidence="9">
    <location>
        <begin position="63"/>
        <end position="82"/>
    </location>
</feature>
<dbReference type="InterPro" id="IPR036259">
    <property type="entry name" value="MFS_trans_sf"/>
</dbReference>
<evidence type="ECO:0000256" key="6">
    <source>
        <dbReference type="ARBA" id="ARBA00022989"/>
    </source>
</evidence>
<feature type="transmembrane region" description="Helical" evidence="9">
    <location>
        <begin position="485"/>
        <end position="503"/>
    </location>
</feature>
<feature type="transmembrane region" description="Helical" evidence="9">
    <location>
        <begin position="214"/>
        <end position="234"/>
    </location>
</feature>
<evidence type="ECO:0000256" key="5">
    <source>
        <dbReference type="ARBA" id="ARBA00022692"/>
    </source>
</evidence>
<evidence type="ECO:0000313" key="11">
    <source>
        <dbReference type="EMBL" id="SKC46712.1"/>
    </source>
</evidence>
<evidence type="ECO:0000256" key="2">
    <source>
        <dbReference type="ARBA" id="ARBA00007520"/>
    </source>
</evidence>
<feature type="transmembrane region" description="Helical" evidence="9">
    <location>
        <begin position="152"/>
        <end position="170"/>
    </location>
</feature>
<dbReference type="SUPFAM" id="SSF103473">
    <property type="entry name" value="MFS general substrate transporter"/>
    <property type="match status" value="1"/>
</dbReference>
<dbReference type="PANTHER" id="PTHR23501:SF197">
    <property type="entry name" value="COMD"/>
    <property type="match status" value="1"/>
</dbReference>
<dbReference type="EMBL" id="FUZP01000001">
    <property type="protein sequence ID" value="SKC46712.1"/>
    <property type="molecule type" value="Genomic_DNA"/>
</dbReference>
<protein>
    <submittedName>
        <fullName evidence="11">Drug resistance transporter, EmrB/QacA subfamily</fullName>
    </submittedName>
</protein>
<dbReference type="CDD" id="cd17502">
    <property type="entry name" value="MFS_Azr1_MDR_like"/>
    <property type="match status" value="1"/>
</dbReference>
<name>A0A1T5J5Y9_9MICO</name>
<gene>
    <name evidence="11" type="ORF">SAMN06309945_1246</name>
</gene>
<feature type="region of interest" description="Disordered" evidence="8">
    <location>
        <begin position="517"/>
        <end position="572"/>
    </location>
</feature>
<feature type="transmembrane region" description="Helical" evidence="9">
    <location>
        <begin position="94"/>
        <end position="113"/>
    </location>
</feature>
<dbReference type="PRINTS" id="PR01036">
    <property type="entry name" value="TCRTETB"/>
</dbReference>
<evidence type="ECO:0000256" key="9">
    <source>
        <dbReference type="SAM" id="Phobius"/>
    </source>
</evidence>
<evidence type="ECO:0000256" key="8">
    <source>
        <dbReference type="SAM" id="MobiDB-lite"/>
    </source>
</evidence>
<dbReference type="NCBIfam" id="TIGR00711">
    <property type="entry name" value="efflux_EmrB"/>
    <property type="match status" value="1"/>
</dbReference>
<keyword evidence="7 9" id="KW-0472">Membrane</keyword>
<dbReference type="Proteomes" id="UP000190857">
    <property type="component" value="Unassembled WGS sequence"/>
</dbReference>
<keyword evidence="5 9" id="KW-0812">Transmembrane</keyword>
<comment type="subcellular location">
    <subcellularLocation>
        <location evidence="1">Cell membrane</location>
        <topology evidence="1">Multi-pass membrane protein</topology>
    </subcellularLocation>
</comment>
<evidence type="ECO:0000259" key="10">
    <source>
        <dbReference type="PROSITE" id="PS50850"/>
    </source>
</evidence>
<evidence type="ECO:0000256" key="3">
    <source>
        <dbReference type="ARBA" id="ARBA00022448"/>
    </source>
</evidence>
<dbReference type="Gene3D" id="1.20.1250.20">
    <property type="entry name" value="MFS general substrate transporter like domains"/>
    <property type="match status" value="1"/>
</dbReference>
<keyword evidence="4" id="KW-1003">Cell membrane</keyword>
<dbReference type="InterPro" id="IPR020846">
    <property type="entry name" value="MFS_dom"/>
</dbReference>
<feature type="domain" description="Major facilitator superfamily (MFS) profile" evidence="10">
    <location>
        <begin position="29"/>
        <end position="508"/>
    </location>
</feature>
<evidence type="ECO:0000256" key="4">
    <source>
        <dbReference type="ARBA" id="ARBA00022475"/>
    </source>
</evidence>
<proteinExistence type="inferred from homology"/>
<dbReference type="InterPro" id="IPR004638">
    <property type="entry name" value="EmrB-like"/>
</dbReference>
<dbReference type="Gene3D" id="1.20.1720.10">
    <property type="entry name" value="Multidrug resistance protein D"/>
    <property type="match status" value="1"/>
</dbReference>
<dbReference type="PROSITE" id="PS50850">
    <property type="entry name" value="MFS"/>
    <property type="match status" value="1"/>
</dbReference>
<organism evidence="11 12">
    <name type="scientific">Okibacterium fritillariae</name>
    <dbReference type="NCBI Taxonomy" id="123320"/>
    <lineage>
        <taxon>Bacteria</taxon>
        <taxon>Bacillati</taxon>
        <taxon>Actinomycetota</taxon>
        <taxon>Actinomycetes</taxon>
        <taxon>Micrococcales</taxon>
        <taxon>Microbacteriaceae</taxon>
        <taxon>Okibacterium</taxon>
    </lineage>
</organism>
<dbReference type="AlphaFoldDB" id="A0A1T5J5Y9"/>
<comment type="similarity">
    <text evidence="2">Belongs to the major facilitator superfamily. TCR/Tet family.</text>
</comment>
<feature type="transmembrane region" description="Helical" evidence="9">
    <location>
        <begin position="246"/>
        <end position="264"/>
    </location>
</feature>